<feature type="domain" description="Methyltransferase type 11" evidence="2">
    <location>
        <begin position="64"/>
        <end position="173"/>
    </location>
</feature>
<dbReference type="EMBL" id="JAJGCB010000007">
    <property type="protein sequence ID" value="KAJ8991738.1"/>
    <property type="molecule type" value="Genomic_DNA"/>
</dbReference>
<dbReference type="Pfam" id="PF08241">
    <property type="entry name" value="Methyltransf_11"/>
    <property type="match status" value="1"/>
</dbReference>
<reference evidence="3" key="1">
    <citation type="submission" date="2023-01" db="EMBL/GenBank/DDBJ databases">
        <title>Exophiala dermititidis isolated from Cystic Fibrosis Patient.</title>
        <authorList>
            <person name="Kurbessoian T."/>
            <person name="Crocker A."/>
            <person name="Murante D."/>
            <person name="Hogan D.A."/>
            <person name="Stajich J.E."/>
        </authorList>
    </citation>
    <scope>NUCLEOTIDE SEQUENCE</scope>
    <source>
        <strain evidence="3">Ex8</strain>
    </source>
</reference>
<dbReference type="PANTHER" id="PTHR44942:SF10">
    <property type="entry name" value="METHYLTRANSFERASE TYPE 11 DOMAIN-CONTAINING PROTEIN"/>
    <property type="match status" value="1"/>
</dbReference>
<proteinExistence type="predicted"/>
<gene>
    <name evidence="3" type="ORF">HRR80_004359</name>
</gene>
<dbReference type="Gene3D" id="3.40.50.150">
    <property type="entry name" value="Vaccinia Virus protein VP39"/>
    <property type="match status" value="1"/>
</dbReference>
<feature type="region of interest" description="Disordered" evidence="1">
    <location>
        <begin position="1"/>
        <end position="26"/>
    </location>
</feature>
<comment type="caution">
    <text evidence="3">The sequence shown here is derived from an EMBL/GenBank/DDBJ whole genome shotgun (WGS) entry which is preliminary data.</text>
</comment>
<name>A0AAN6IVI0_EXODE</name>
<evidence type="ECO:0000313" key="3">
    <source>
        <dbReference type="EMBL" id="KAJ8991738.1"/>
    </source>
</evidence>
<dbReference type="CDD" id="cd02440">
    <property type="entry name" value="AdoMet_MTases"/>
    <property type="match status" value="1"/>
</dbReference>
<dbReference type="GO" id="GO:0008757">
    <property type="term" value="F:S-adenosylmethionine-dependent methyltransferase activity"/>
    <property type="evidence" value="ECO:0007669"/>
    <property type="project" value="InterPro"/>
</dbReference>
<dbReference type="PANTHER" id="PTHR44942">
    <property type="entry name" value="METHYLTRANSF_11 DOMAIN-CONTAINING PROTEIN"/>
    <property type="match status" value="1"/>
</dbReference>
<organism evidence="3 4">
    <name type="scientific">Exophiala dermatitidis</name>
    <name type="common">Black yeast-like fungus</name>
    <name type="synonym">Wangiella dermatitidis</name>
    <dbReference type="NCBI Taxonomy" id="5970"/>
    <lineage>
        <taxon>Eukaryota</taxon>
        <taxon>Fungi</taxon>
        <taxon>Dikarya</taxon>
        <taxon>Ascomycota</taxon>
        <taxon>Pezizomycotina</taxon>
        <taxon>Eurotiomycetes</taxon>
        <taxon>Chaetothyriomycetidae</taxon>
        <taxon>Chaetothyriales</taxon>
        <taxon>Herpotrichiellaceae</taxon>
        <taxon>Exophiala</taxon>
    </lineage>
</organism>
<protein>
    <recommendedName>
        <fullName evidence="2">Methyltransferase type 11 domain-containing protein</fullName>
    </recommendedName>
</protein>
<dbReference type="InterPro" id="IPR013216">
    <property type="entry name" value="Methyltransf_11"/>
</dbReference>
<dbReference type="InterPro" id="IPR029063">
    <property type="entry name" value="SAM-dependent_MTases_sf"/>
</dbReference>
<dbReference type="InterPro" id="IPR051052">
    <property type="entry name" value="Diverse_substrate_MTase"/>
</dbReference>
<dbReference type="SUPFAM" id="SSF53335">
    <property type="entry name" value="S-adenosyl-L-methionine-dependent methyltransferases"/>
    <property type="match status" value="1"/>
</dbReference>
<dbReference type="AlphaFoldDB" id="A0AAN6IVI0"/>
<accession>A0AAN6IVI0</accession>
<sequence length="351" mass="38540">MASLTSSSATADPPSQTPKEKTFRNYDTSSAAAYARYREPYPDRLIDIIVDKHVSTGGKLDVLLDVGCGPGTATRSLAPRFKHALGADPGQSMIEVARKGTANVNTKSGEPIRFEVCEAEKLSQLAPVLREVTGQDGPSVDLITAATAAHWFDLPKFYAEAAKILKPGGSIIFWCTKGGYCNPDTPNVEKLHKLFAEFEDEVLRDFEEPGNRLTRQLYVGLKLPWDDVEDGQGGDGKGKGNGNLGRVFPKDEFQRLEFNKDGHVPPGEKFLVGRRLTFDQIKMGLGTVSPVTRWREAHKDKLAAGEIEDCVDQLVRRTKEIMEEVPEGKGRDWAEGGSAVVILVIKKRKDA</sequence>
<dbReference type="Proteomes" id="UP001161757">
    <property type="component" value="Unassembled WGS sequence"/>
</dbReference>
<evidence type="ECO:0000256" key="1">
    <source>
        <dbReference type="SAM" id="MobiDB-lite"/>
    </source>
</evidence>
<evidence type="ECO:0000259" key="2">
    <source>
        <dbReference type="Pfam" id="PF08241"/>
    </source>
</evidence>
<feature type="compositionally biased region" description="Polar residues" evidence="1">
    <location>
        <begin position="1"/>
        <end position="14"/>
    </location>
</feature>
<evidence type="ECO:0000313" key="4">
    <source>
        <dbReference type="Proteomes" id="UP001161757"/>
    </source>
</evidence>